<dbReference type="InterPro" id="IPR004846">
    <property type="entry name" value="T2SS/T3SS_dom"/>
</dbReference>
<dbReference type="InterPro" id="IPR050810">
    <property type="entry name" value="Bact_Secretion_Sys_Channel"/>
</dbReference>
<comment type="similarity">
    <text evidence="4">Belongs to the bacterial secretin family.</text>
</comment>
<evidence type="ECO:0000256" key="3">
    <source>
        <dbReference type="ARBA" id="ARBA00023136"/>
    </source>
</evidence>
<dbReference type="RefSeq" id="WP_076543631.1">
    <property type="nucleotide sequence ID" value="NZ_FTNC01000001.1"/>
</dbReference>
<dbReference type="AlphaFoldDB" id="A0A1N6Q733"/>
<feature type="domain" description="Type II/III secretion system secretin-like" evidence="8">
    <location>
        <begin position="374"/>
        <end position="535"/>
    </location>
</feature>
<dbReference type="InterPro" id="IPR038591">
    <property type="entry name" value="NolW-like_sf"/>
</dbReference>
<dbReference type="Proteomes" id="UP000185669">
    <property type="component" value="Unassembled WGS sequence"/>
</dbReference>
<evidence type="ECO:0000256" key="6">
    <source>
        <dbReference type="SAM" id="MobiDB-lite"/>
    </source>
</evidence>
<dbReference type="InterPro" id="IPR001775">
    <property type="entry name" value="GspD/PilQ"/>
</dbReference>
<evidence type="ECO:0000256" key="7">
    <source>
        <dbReference type="SAM" id="SignalP"/>
    </source>
</evidence>
<dbReference type="Gene3D" id="3.30.1370.130">
    <property type="match status" value="1"/>
</dbReference>
<dbReference type="PANTHER" id="PTHR30332:SF24">
    <property type="entry name" value="SECRETIN GSPD-RELATED"/>
    <property type="match status" value="1"/>
</dbReference>
<evidence type="ECO:0000259" key="8">
    <source>
        <dbReference type="Pfam" id="PF00263"/>
    </source>
</evidence>
<feature type="compositionally biased region" description="Basic and acidic residues" evidence="6">
    <location>
        <begin position="559"/>
        <end position="596"/>
    </location>
</feature>
<gene>
    <name evidence="9" type="ORF">SAMN05421834_101347</name>
</gene>
<sequence>MKYKKRLLIFTLVFVFAFSLGVMAGPQDKIENMSFKNTEVVDVLRAIAEVADVNLITDSNVSGNITVSLKDITFEKSLDLITQTRALSYKWDENTVVVAAPERLDSIYANIKTEFVKVESADFDNIGTIVREIFPETQITADSVRRQFILKGEESRINEIKEMINRLDSSAVIQEKKEKEIAQAESVKAAEEAKEEKYINSYQVINAEISDLSDKLKNINSKLSIRSNPLTNKIIISGNKEDVEAAISMAKTYDNSLEPETRNIRVDYVDTEQITEIVEKFYPDIKLHVNAKRKEIIINGAKNKLNNVVNLVKKINVPQYQVMIEIRVEEIGADLSREIGIDSLENFSTIEFEKDSDGNIDGINYTWPELFRLLDQNSNSVTLANPRLMTLNGEEATMSILDEEPYPVKEINDDGSSSITYEYAEAGVKVLFTPWITENNEVELSIEPEVSNFTRINPDSQVPPATSTRSVKTKLRLQDGEMFAIGGLIQTEKNGSVTKIPLLGDIPIIGELFKSRLDENDRTELIIFVRPKILKHGEGINNSKHLISTDLNLNEDPEDNKNEKVNNENEVNLEKNKSNEKTKDEILEEYSNKSEKEFEELTPEELEAILNKE</sequence>
<dbReference type="GO" id="GO:0016020">
    <property type="term" value="C:membrane"/>
    <property type="evidence" value="ECO:0007669"/>
    <property type="project" value="UniProtKB-SubCell"/>
</dbReference>
<feature type="compositionally biased region" description="Acidic residues" evidence="6">
    <location>
        <begin position="597"/>
        <end position="607"/>
    </location>
</feature>
<dbReference type="STRING" id="56779.SAMN05421834_101347"/>
<keyword evidence="5" id="KW-0175">Coiled coil</keyword>
<dbReference type="GO" id="GO:0009306">
    <property type="term" value="P:protein secretion"/>
    <property type="evidence" value="ECO:0007669"/>
    <property type="project" value="InterPro"/>
</dbReference>
<comment type="subcellular location">
    <subcellularLocation>
        <location evidence="1">Membrane</location>
    </subcellularLocation>
</comment>
<dbReference type="Gene3D" id="3.30.1370.120">
    <property type="match status" value="1"/>
</dbReference>
<name>A0A1N6Q733_9FIRM</name>
<feature type="region of interest" description="Disordered" evidence="6">
    <location>
        <begin position="551"/>
        <end position="613"/>
    </location>
</feature>
<evidence type="ECO:0000313" key="10">
    <source>
        <dbReference type="Proteomes" id="UP000185669"/>
    </source>
</evidence>
<evidence type="ECO:0000256" key="1">
    <source>
        <dbReference type="ARBA" id="ARBA00004370"/>
    </source>
</evidence>
<evidence type="ECO:0000313" key="9">
    <source>
        <dbReference type="EMBL" id="SIQ12357.1"/>
    </source>
</evidence>
<feature type="coiled-coil region" evidence="5">
    <location>
        <begin position="150"/>
        <end position="222"/>
    </location>
</feature>
<dbReference type="PRINTS" id="PR00811">
    <property type="entry name" value="BCTERIALGSPD"/>
</dbReference>
<protein>
    <submittedName>
        <fullName evidence="9">General secretion pathway protein D</fullName>
    </submittedName>
</protein>
<evidence type="ECO:0000256" key="4">
    <source>
        <dbReference type="RuleBase" id="RU004003"/>
    </source>
</evidence>
<dbReference type="GO" id="GO:0015627">
    <property type="term" value="C:type II protein secretion system complex"/>
    <property type="evidence" value="ECO:0007669"/>
    <property type="project" value="TreeGrafter"/>
</dbReference>
<feature type="chain" id="PRO_5038676792" evidence="7">
    <location>
        <begin position="25"/>
        <end position="613"/>
    </location>
</feature>
<proteinExistence type="inferred from homology"/>
<feature type="signal peptide" evidence="7">
    <location>
        <begin position="1"/>
        <end position="24"/>
    </location>
</feature>
<dbReference type="OrthoDB" id="9779724at2"/>
<keyword evidence="2 7" id="KW-0732">Signal</keyword>
<organism evidence="9 10">
    <name type="scientific">Halanaerobium kushneri</name>
    <dbReference type="NCBI Taxonomy" id="56779"/>
    <lineage>
        <taxon>Bacteria</taxon>
        <taxon>Bacillati</taxon>
        <taxon>Bacillota</taxon>
        <taxon>Clostridia</taxon>
        <taxon>Halanaerobiales</taxon>
        <taxon>Halanaerobiaceae</taxon>
        <taxon>Halanaerobium</taxon>
    </lineage>
</organism>
<dbReference type="Pfam" id="PF00263">
    <property type="entry name" value="Secretin"/>
    <property type="match status" value="1"/>
</dbReference>
<dbReference type="EMBL" id="FTNC01000001">
    <property type="protein sequence ID" value="SIQ12357.1"/>
    <property type="molecule type" value="Genomic_DNA"/>
</dbReference>
<reference evidence="10" key="1">
    <citation type="submission" date="2017-01" db="EMBL/GenBank/DDBJ databases">
        <authorList>
            <person name="Varghese N."/>
            <person name="Submissions S."/>
        </authorList>
    </citation>
    <scope>NUCLEOTIDE SEQUENCE [LARGE SCALE GENOMIC DNA]</scope>
    <source>
        <strain evidence="10">ATCC 700103</strain>
    </source>
</reference>
<dbReference type="PANTHER" id="PTHR30332">
    <property type="entry name" value="PROBABLE GENERAL SECRETION PATHWAY PROTEIN D"/>
    <property type="match status" value="1"/>
</dbReference>
<keyword evidence="3" id="KW-0472">Membrane</keyword>
<accession>A0A1N6Q733</accession>
<evidence type="ECO:0000256" key="2">
    <source>
        <dbReference type="ARBA" id="ARBA00022729"/>
    </source>
</evidence>
<keyword evidence="10" id="KW-1185">Reference proteome</keyword>
<evidence type="ECO:0000256" key="5">
    <source>
        <dbReference type="SAM" id="Coils"/>
    </source>
</evidence>